<protein>
    <submittedName>
        <fullName evidence="1">1479_t:CDS:1</fullName>
    </submittedName>
</protein>
<evidence type="ECO:0000313" key="2">
    <source>
        <dbReference type="Proteomes" id="UP000789920"/>
    </source>
</evidence>
<feature type="non-terminal residue" evidence="1">
    <location>
        <position position="319"/>
    </location>
</feature>
<organism evidence="1 2">
    <name type="scientific">Racocetra persica</name>
    <dbReference type="NCBI Taxonomy" id="160502"/>
    <lineage>
        <taxon>Eukaryota</taxon>
        <taxon>Fungi</taxon>
        <taxon>Fungi incertae sedis</taxon>
        <taxon>Mucoromycota</taxon>
        <taxon>Glomeromycotina</taxon>
        <taxon>Glomeromycetes</taxon>
        <taxon>Diversisporales</taxon>
        <taxon>Gigasporaceae</taxon>
        <taxon>Racocetra</taxon>
    </lineage>
</organism>
<reference evidence="1" key="1">
    <citation type="submission" date="2021-06" db="EMBL/GenBank/DDBJ databases">
        <authorList>
            <person name="Kallberg Y."/>
            <person name="Tangrot J."/>
            <person name="Rosling A."/>
        </authorList>
    </citation>
    <scope>NUCLEOTIDE SEQUENCE</scope>
    <source>
        <strain evidence="1">MA461A</strain>
    </source>
</reference>
<dbReference type="EMBL" id="CAJVQC010066210">
    <property type="protein sequence ID" value="CAG8806220.1"/>
    <property type="molecule type" value="Genomic_DNA"/>
</dbReference>
<accession>A0ACA9RRW1</accession>
<dbReference type="Proteomes" id="UP000789920">
    <property type="component" value="Unassembled WGS sequence"/>
</dbReference>
<name>A0ACA9RRW1_9GLOM</name>
<evidence type="ECO:0000313" key="1">
    <source>
        <dbReference type="EMBL" id="CAG8806220.1"/>
    </source>
</evidence>
<sequence>KSTLFGELKRAFKPPSRSNSQKSSHKNIQISKHGKWGKHLGSGVGGSVRLFYRSSDNKKLAIKEFRSRFSYESEKSYRKKILAEFCIASTLHHENIIETIDIVQENDRLYEIMEFAPYDLFESVMSKKMCENEIACCFKQLVNGVHHLHEMGIAHKDLKLDNCMLNESGILKVIDFGCSTVFKSPFDSKISFSKGPCGSDPYICPESYNKTPYDPRLADIWSLGIIFICMHMGRFPWMIAKTSENSFKAFLSNPDRLFRKIPEKSRPLIKKMLDVNVENRATIKDIFDDEWFKGIEVCTSHVTSKGHEHHLVESRESES</sequence>
<feature type="non-terminal residue" evidence="1">
    <location>
        <position position="1"/>
    </location>
</feature>
<gene>
    <name evidence="1" type="ORF">RPERSI_LOCUS22112</name>
</gene>
<keyword evidence="2" id="KW-1185">Reference proteome</keyword>
<comment type="caution">
    <text evidence="1">The sequence shown here is derived from an EMBL/GenBank/DDBJ whole genome shotgun (WGS) entry which is preliminary data.</text>
</comment>
<proteinExistence type="predicted"/>